<name>A0A7C5PPR7_9BACT</name>
<dbReference type="InterPro" id="IPR036388">
    <property type="entry name" value="WH-like_DNA-bd_sf"/>
</dbReference>
<accession>A0A7C5PPR7</accession>
<dbReference type="Pfam" id="PF00455">
    <property type="entry name" value="DeoRC"/>
    <property type="match status" value="1"/>
</dbReference>
<proteinExistence type="predicted"/>
<dbReference type="Gene3D" id="1.10.10.10">
    <property type="entry name" value="Winged helix-like DNA-binding domain superfamily/Winged helix DNA-binding domain"/>
    <property type="match status" value="1"/>
</dbReference>
<dbReference type="Pfam" id="PF08220">
    <property type="entry name" value="HTH_DeoR"/>
    <property type="match status" value="1"/>
</dbReference>
<dbReference type="InterPro" id="IPR001034">
    <property type="entry name" value="DeoR_HTH"/>
</dbReference>
<keyword evidence="1" id="KW-0805">Transcription regulation</keyword>
<dbReference type="GO" id="GO:0003700">
    <property type="term" value="F:DNA-binding transcription factor activity"/>
    <property type="evidence" value="ECO:0007669"/>
    <property type="project" value="InterPro"/>
</dbReference>
<dbReference type="SMART" id="SM01134">
    <property type="entry name" value="DeoRC"/>
    <property type="match status" value="1"/>
</dbReference>
<organism evidence="5">
    <name type="scientific">Thermodesulfobium narugense</name>
    <dbReference type="NCBI Taxonomy" id="184064"/>
    <lineage>
        <taxon>Bacteria</taxon>
        <taxon>Pseudomonadati</taxon>
        <taxon>Thermodesulfobiota</taxon>
        <taxon>Thermodesulfobiia</taxon>
        <taxon>Thermodesulfobiales</taxon>
        <taxon>Thermodesulfobiaceae</taxon>
        <taxon>Thermodesulfobium</taxon>
    </lineage>
</organism>
<dbReference type="InterPro" id="IPR050313">
    <property type="entry name" value="Carb_Metab_HTH_regulators"/>
</dbReference>
<dbReference type="SUPFAM" id="SSF100950">
    <property type="entry name" value="NagB/RpiA/CoA transferase-like"/>
    <property type="match status" value="1"/>
</dbReference>
<evidence type="ECO:0000256" key="1">
    <source>
        <dbReference type="ARBA" id="ARBA00023015"/>
    </source>
</evidence>
<dbReference type="EMBL" id="DRUY01000056">
    <property type="protein sequence ID" value="HHI65234.1"/>
    <property type="molecule type" value="Genomic_DNA"/>
</dbReference>
<dbReference type="Gene3D" id="3.40.50.1360">
    <property type="match status" value="1"/>
</dbReference>
<dbReference type="PANTHER" id="PTHR30363:SF44">
    <property type="entry name" value="AGA OPERON TRANSCRIPTIONAL REPRESSOR-RELATED"/>
    <property type="match status" value="1"/>
</dbReference>
<dbReference type="InterPro" id="IPR014036">
    <property type="entry name" value="DeoR-like_C"/>
</dbReference>
<dbReference type="PANTHER" id="PTHR30363">
    <property type="entry name" value="HTH-TYPE TRANSCRIPTIONAL REGULATOR SRLR-RELATED"/>
    <property type="match status" value="1"/>
</dbReference>
<dbReference type="InterPro" id="IPR037171">
    <property type="entry name" value="NagB/RpiA_transferase-like"/>
</dbReference>
<protein>
    <submittedName>
        <fullName evidence="5">DeoR/GlpR transcriptional regulator</fullName>
    </submittedName>
</protein>
<evidence type="ECO:0000259" key="4">
    <source>
        <dbReference type="PROSITE" id="PS51000"/>
    </source>
</evidence>
<dbReference type="InterPro" id="IPR036390">
    <property type="entry name" value="WH_DNA-bd_sf"/>
</dbReference>
<dbReference type="GO" id="GO:0003677">
    <property type="term" value="F:DNA binding"/>
    <property type="evidence" value="ECO:0007669"/>
    <property type="project" value="UniProtKB-KW"/>
</dbReference>
<evidence type="ECO:0000313" key="5">
    <source>
        <dbReference type="EMBL" id="HHI65234.1"/>
    </source>
</evidence>
<dbReference type="PROSITE" id="PS51000">
    <property type="entry name" value="HTH_DEOR_2"/>
    <property type="match status" value="1"/>
</dbReference>
<dbReference type="SMART" id="SM00420">
    <property type="entry name" value="HTH_DEOR"/>
    <property type="match status" value="1"/>
</dbReference>
<sequence>MNKSERIKKIFEVISQEGNASTKYLAELLGVSEATVRRDIVNLESDGEIPMRRVRGGIIFSLEKSGFEPMFDLKLSNLVEEKKKIAQIALGEIEDGDSLFLDSGTTIYYLAKIMGSKKGLKVVVVDLKVAEELSKHPNIRTIIACGEVRPGYYSIGGNETVNFLNQFHVEKAFIATDGWNLTGTFNSSDFEVGIKKKMIESSEKRYLLVDHSKYGRNAFIKVADLKVFDVLITDRDLPQEVKRSLDEIEISILC</sequence>
<feature type="domain" description="HTH deoR-type" evidence="4">
    <location>
        <begin position="3"/>
        <end position="60"/>
    </location>
</feature>
<keyword evidence="2" id="KW-0238">DNA-binding</keyword>
<reference evidence="5" key="1">
    <citation type="journal article" date="2020" name="mSystems">
        <title>Genome- and Community-Level Interaction Insights into Carbon Utilization and Element Cycling Functions of Hydrothermarchaeota in Hydrothermal Sediment.</title>
        <authorList>
            <person name="Zhou Z."/>
            <person name="Liu Y."/>
            <person name="Xu W."/>
            <person name="Pan J."/>
            <person name="Luo Z.H."/>
            <person name="Li M."/>
        </authorList>
    </citation>
    <scope>NUCLEOTIDE SEQUENCE [LARGE SCALE GENOMIC DNA]</scope>
    <source>
        <strain evidence="5">SpSt-1019</strain>
    </source>
</reference>
<gene>
    <name evidence="5" type="ORF">ENL70_01625</name>
</gene>
<evidence type="ECO:0000256" key="2">
    <source>
        <dbReference type="ARBA" id="ARBA00023125"/>
    </source>
</evidence>
<comment type="caution">
    <text evidence="5">The sequence shown here is derived from an EMBL/GenBank/DDBJ whole genome shotgun (WGS) entry which is preliminary data.</text>
</comment>
<dbReference type="PROSITE" id="PS00894">
    <property type="entry name" value="HTH_DEOR_1"/>
    <property type="match status" value="1"/>
</dbReference>
<dbReference type="SUPFAM" id="SSF46785">
    <property type="entry name" value="Winged helix' DNA-binding domain"/>
    <property type="match status" value="1"/>
</dbReference>
<dbReference type="InterPro" id="IPR018356">
    <property type="entry name" value="Tscrpt_reg_HTH_DeoR_CS"/>
</dbReference>
<evidence type="ECO:0000256" key="3">
    <source>
        <dbReference type="ARBA" id="ARBA00023163"/>
    </source>
</evidence>
<dbReference type="AlphaFoldDB" id="A0A7C5PPR7"/>
<keyword evidence="3" id="KW-0804">Transcription</keyword>